<evidence type="ECO:0000259" key="3">
    <source>
        <dbReference type="Pfam" id="PF13439"/>
    </source>
</evidence>
<proteinExistence type="predicted"/>
<dbReference type="EC" id="2.4.1.-" evidence="4"/>
<name>A0A5B8RDW1_9ZZZZ</name>
<dbReference type="InterPro" id="IPR028098">
    <property type="entry name" value="Glyco_trans_4-like_N"/>
</dbReference>
<dbReference type="EMBL" id="MN079195">
    <property type="protein sequence ID" value="QEA07040.1"/>
    <property type="molecule type" value="Genomic_DNA"/>
</dbReference>
<feature type="domain" description="Glycosyltransferase subfamily 4-like N-terminal" evidence="3">
    <location>
        <begin position="12"/>
        <end position="157"/>
    </location>
</feature>
<dbReference type="GO" id="GO:0016757">
    <property type="term" value="F:glycosyltransferase activity"/>
    <property type="evidence" value="ECO:0007669"/>
    <property type="project" value="UniProtKB-KW"/>
</dbReference>
<reference evidence="4" key="1">
    <citation type="submission" date="2019-06" db="EMBL/GenBank/DDBJ databases">
        <authorList>
            <person name="Murdoch R.W."/>
            <person name="Fathepure B."/>
        </authorList>
    </citation>
    <scope>NUCLEOTIDE SEQUENCE</scope>
</reference>
<dbReference type="PANTHER" id="PTHR12526">
    <property type="entry name" value="GLYCOSYLTRANSFERASE"/>
    <property type="match status" value="1"/>
</dbReference>
<evidence type="ECO:0000256" key="2">
    <source>
        <dbReference type="ARBA" id="ARBA00022679"/>
    </source>
</evidence>
<accession>A0A5B8RDW1</accession>
<gene>
    <name evidence="4" type="primary">bshA_3</name>
    <name evidence="4" type="ORF">KBTEX_03384</name>
</gene>
<dbReference type="CDD" id="cd03811">
    <property type="entry name" value="GT4_GT28_WabH-like"/>
    <property type="match status" value="1"/>
</dbReference>
<dbReference type="Pfam" id="PF13692">
    <property type="entry name" value="Glyco_trans_1_4"/>
    <property type="match status" value="1"/>
</dbReference>
<keyword evidence="2 4" id="KW-0808">Transferase</keyword>
<dbReference type="SUPFAM" id="SSF53756">
    <property type="entry name" value="UDP-Glycosyltransferase/glycogen phosphorylase"/>
    <property type="match status" value="1"/>
</dbReference>
<dbReference type="Pfam" id="PF13439">
    <property type="entry name" value="Glyco_transf_4"/>
    <property type="match status" value="1"/>
</dbReference>
<keyword evidence="1 4" id="KW-0328">Glycosyltransferase</keyword>
<organism evidence="4">
    <name type="scientific">uncultured organism</name>
    <dbReference type="NCBI Taxonomy" id="155900"/>
    <lineage>
        <taxon>unclassified sequences</taxon>
        <taxon>environmental samples</taxon>
    </lineage>
</organism>
<protein>
    <submittedName>
        <fullName evidence="4">N-acetyl-alpha-D-glucosaminyl L-malate synthase</fullName>
        <ecNumber evidence="4">2.4.1.-</ecNumber>
    </submittedName>
</protein>
<dbReference type="Gene3D" id="3.40.50.2000">
    <property type="entry name" value="Glycogen Phosphorylase B"/>
    <property type="match status" value="2"/>
</dbReference>
<sequence>MKSLHVLGSRQFGGADRFYVRLIQALAAAGHETVAVNRPGSPVAEALAATPAGLPVRQYHLPFANKWDIATVLRLRALVRRERPVAVQSYMGRATRLTRVPRRSGGAHIARLGGYYKLDGYYRHCDAWVGNTRGVCDYLVGEGLPRERVFHIGNFVPPPRTVTDAALAGLREEAGLPPSARVLFALGRFIGIKGMDDLLRAFARMPGEDRDGRPLRLVIVGDGPLAGELHALAEELGVAGRVHWPGWLDDPEPWFGLADVLVCPSRHETLGNVILEGWNHGLPVVSTRTPGATEIARDGDNALLVPREDPPALAAALERALALDADARAAMVAAGHAELTRAHGEAAVVEAYVRLYDTLHRGAGGRG</sequence>
<dbReference type="AlphaFoldDB" id="A0A5B8RDW1"/>
<evidence type="ECO:0000256" key="1">
    <source>
        <dbReference type="ARBA" id="ARBA00022676"/>
    </source>
</evidence>
<evidence type="ECO:0000313" key="4">
    <source>
        <dbReference type="EMBL" id="QEA07040.1"/>
    </source>
</evidence>
<dbReference type="PANTHER" id="PTHR12526:SF510">
    <property type="entry name" value="D-INOSITOL 3-PHOSPHATE GLYCOSYLTRANSFERASE"/>
    <property type="match status" value="1"/>
</dbReference>